<proteinExistence type="predicted"/>
<feature type="transmembrane region" description="Helical" evidence="1">
    <location>
        <begin position="38"/>
        <end position="60"/>
    </location>
</feature>
<feature type="transmembrane region" description="Helical" evidence="1">
    <location>
        <begin position="158"/>
        <end position="177"/>
    </location>
</feature>
<dbReference type="AlphaFoldDB" id="A0A3E0AVZ5"/>
<gene>
    <name evidence="2" type="ORF">DFR63_1598</name>
</gene>
<sequence length="181" mass="20589">MVMMIVIFIWGLSEATWFFIIPDVILSLYAIRKKKFKYVIYANLTAAAGAPAGGIIIFIWSSSNAGQTEAFMLSIPAVHEYMIEHVHRTMRDSTFTALITGPLFGVPYKLFAAAAHEYTGLVMFLIFTIPARLLRFLTVSIIAYALSHYVFKTLSMQMKVIIWSIVWIIVYVIYFSIHSPF</sequence>
<keyword evidence="1" id="KW-0472">Membrane</keyword>
<name>A0A3E0AVZ5_9STAP</name>
<keyword evidence="3" id="KW-1185">Reference proteome</keyword>
<dbReference type="Proteomes" id="UP000257076">
    <property type="component" value="Unassembled WGS sequence"/>
</dbReference>
<evidence type="ECO:0000313" key="3">
    <source>
        <dbReference type="Proteomes" id="UP000257076"/>
    </source>
</evidence>
<keyword evidence="1" id="KW-0812">Transmembrane</keyword>
<comment type="caution">
    <text evidence="2">The sequence shown here is derived from an EMBL/GenBank/DDBJ whole genome shotgun (WGS) entry which is preliminary data.</text>
</comment>
<evidence type="ECO:0008006" key="4">
    <source>
        <dbReference type="Google" id="ProtNLM"/>
    </source>
</evidence>
<dbReference type="RefSeq" id="WP_115885392.1">
    <property type="nucleotide sequence ID" value="NZ_QUMW01000012.1"/>
</dbReference>
<protein>
    <recommendedName>
        <fullName evidence="4">Membrane protein YqaA with SNARE-associated domain</fullName>
    </recommendedName>
</protein>
<accession>A0A3E0AVZ5</accession>
<feature type="transmembrane region" description="Helical" evidence="1">
    <location>
        <begin position="6"/>
        <end position="31"/>
    </location>
</feature>
<evidence type="ECO:0000313" key="2">
    <source>
        <dbReference type="EMBL" id="REG23851.1"/>
    </source>
</evidence>
<dbReference type="EMBL" id="QUMW01000012">
    <property type="protein sequence ID" value="REG23851.1"/>
    <property type="molecule type" value="Genomic_DNA"/>
</dbReference>
<reference evidence="2 3" key="1">
    <citation type="submission" date="2018-08" db="EMBL/GenBank/DDBJ databases">
        <title>Genomic Encyclopedia of Type Strains, Phase IV (KMG-IV): sequencing the most valuable type-strain genomes for metagenomic binning, comparative biology and taxonomic classification.</title>
        <authorList>
            <person name="Goeker M."/>
        </authorList>
    </citation>
    <scope>NUCLEOTIDE SEQUENCE [LARGE SCALE GENOMIC DNA]</scope>
    <source>
        <strain evidence="2 3">DSM 17274</strain>
    </source>
</reference>
<evidence type="ECO:0000256" key="1">
    <source>
        <dbReference type="SAM" id="Phobius"/>
    </source>
</evidence>
<keyword evidence="1" id="KW-1133">Transmembrane helix</keyword>
<feature type="transmembrane region" description="Helical" evidence="1">
    <location>
        <begin position="95"/>
        <end position="115"/>
    </location>
</feature>
<feature type="transmembrane region" description="Helical" evidence="1">
    <location>
        <begin position="121"/>
        <end position="146"/>
    </location>
</feature>
<organism evidence="2 3">
    <name type="scientific">Jeotgalicoccus halotolerans</name>
    <dbReference type="NCBI Taxonomy" id="157227"/>
    <lineage>
        <taxon>Bacteria</taxon>
        <taxon>Bacillati</taxon>
        <taxon>Bacillota</taxon>
        <taxon>Bacilli</taxon>
        <taxon>Bacillales</taxon>
        <taxon>Staphylococcaceae</taxon>
        <taxon>Jeotgalicoccus</taxon>
    </lineage>
</organism>